<evidence type="ECO:0000313" key="2">
    <source>
        <dbReference type="EMBL" id="KAJ8415348.1"/>
    </source>
</evidence>
<name>A0AAD7X056_9TELE</name>
<evidence type="ECO:0000256" key="1">
    <source>
        <dbReference type="SAM" id="MobiDB-lite"/>
    </source>
</evidence>
<dbReference type="EMBL" id="JAINUG010000009">
    <property type="protein sequence ID" value="KAJ8415348.1"/>
    <property type="molecule type" value="Genomic_DNA"/>
</dbReference>
<sequence length="88" mass="9616">MRLLWRWAPVLHNARGDGDGGRGALTQGPPNRAPGSRRDEAGLPGPPRVTLRAPLPQPPEQGRSQLFDLNRASRRAACHARVNLLRLA</sequence>
<protein>
    <submittedName>
        <fullName evidence="2">Uncharacterized protein</fullName>
    </submittedName>
</protein>
<reference evidence="2" key="1">
    <citation type="journal article" date="2023" name="Science">
        <title>Genome structures resolve the early diversification of teleost fishes.</title>
        <authorList>
            <person name="Parey E."/>
            <person name="Louis A."/>
            <person name="Montfort J."/>
            <person name="Bouchez O."/>
            <person name="Roques C."/>
            <person name="Iampietro C."/>
            <person name="Lluch J."/>
            <person name="Castinel A."/>
            <person name="Donnadieu C."/>
            <person name="Desvignes T."/>
            <person name="Floi Bucao C."/>
            <person name="Jouanno E."/>
            <person name="Wen M."/>
            <person name="Mejri S."/>
            <person name="Dirks R."/>
            <person name="Jansen H."/>
            <person name="Henkel C."/>
            <person name="Chen W.J."/>
            <person name="Zahm M."/>
            <person name="Cabau C."/>
            <person name="Klopp C."/>
            <person name="Thompson A.W."/>
            <person name="Robinson-Rechavi M."/>
            <person name="Braasch I."/>
            <person name="Lecointre G."/>
            <person name="Bobe J."/>
            <person name="Postlethwait J.H."/>
            <person name="Berthelot C."/>
            <person name="Roest Crollius H."/>
            <person name="Guiguen Y."/>
        </authorList>
    </citation>
    <scope>NUCLEOTIDE SEQUENCE</scope>
    <source>
        <strain evidence="2">NC1722</strain>
    </source>
</reference>
<comment type="caution">
    <text evidence="2">The sequence shown here is derived from an EMBL/GenBank/DDBJ whole genome shotgun (WGS) entry which is preliminary data.</text>
</comment>
<gene>
    <name evidence="2" type="ORF">AAFF_G00423280</name>
</gene>
<keyword evidence="3" id="KW-1185">Reference proteome</keyword>
<evidence type="ECO:0000313" key="3">
    <source>
        <dbReference type="Proteomes" id="UP001221898"/>
    </source>
</evidence>
<organism evidence="2 3">
    <name type="scientific">Aldrovandia affinis</name>
    <dbReference type="NCBI Taxonomy" id="143900"/>
    <lineage>
        <taxon>Eukaryota</taxon>
        <taxon>Metazoa</taxon>
        <taxon>Chordata</taxon>
        <taxon>Craniata</taxon>
        <taxon>Vertebrata</taxon>
        <taxon>Euteleostomi</taxon>
        <taxon>Actinopterygii</taxon>
        <taxon>Neopterygii</taxon>
        <taxon>Teleostei</taxon>
        <taxon>Notacanthiformes</taxon>
        <taxon>Halosauridae</taxon>
        <taxon>Aldrovandia</taxon>
    </lineage>
</organism>
<dbReference type="Proteomes" id="UP001221898">
    <property type="component" value="Unassembled WGS sequence"/>
</dbReference>
<dbReference type="AlphaFoldDB" id="A0AAD7X056"/>
<feature type="region of interest" description="Disordered" evidence="1">
    <location>
        <begin position="13"/>
        <end position="63"/>
    </location>
</feature>
<proteinExistence type="predicted"/>
<accession>A0AAD7X056</accession>